<dbReference type="Proteomes" id="UP001205185">
    <property type="component" value="Unassembled WGS sequence"/>
</dbReference>
<dbReference type="EMBL" id="JAMTCO010000016">
    <property type="protein sequence ID" value="MCP2273476.1"/>
    <property type="molecule type" value="Genomic_DNA"/>
</dbReference>
<sequence>MQAVVWADLVPYASSVFLEVTDLVGPLAGRMVSYLAAPCGRLATSVNPVSAVVAAGQLTSAEMASVAGLGSIAEEGFEEIAAVVRRAGHAPLFAGTDLTLALRRRRLVAVHCANPAMRDQLLAWVDQTPSLGLRRVPSRLIEQAVGATADLVCPDQSRDFEGFLYRLSERMELIEWSLDRDLMPVLI</sequence>
<organism evidence="1 2">
    <name type="scientific">Actinokineospora diospyrosa</name>
    <dbReference type="NCBI Taxonomy" id="103728"/>
    <lineage>
        <taxon>Bacteria</taxon>
        <taxon>Bacillati</taxon>
        <taxon>Actinomycetota</taxon>
        <taxon>Actinomycetes</taxon>
        <taxon>Pseudonocardiales</taxon>
        <taxon>Pseudonocardiaceae</taxon>
        <taxon>Actinokineospora</taxon>
    </lineage>
</organism>
<accession>A0ABT1ILE7</accession>
<keyword evidence="2" id="KW-1185">Reference proteome</keyword>
<protein>
    <submittedName>
        <fullName evidence="1">Uncharacterized protein</fullName>
    </submittedName>
</protein>
<reference evidence="1 2" key="1">
    <citation type="submission" date="2022-06" db="EMBL/GenBank/DDBJ databases">
        <title>Genomic Encyclopedia of Archaeal and Bacterial Type Strains, Phase II (KMG-II): from individual species to whole genera.</title>
        <authorList>
            <person name="Goeker M."/>
        </authorList>
    </citation>
    <scope>NUCLEOTIDE SEQUENCE [LARGE SCALE GENOMIC DNA]</scope>
    <source>
        <strain evidence="1 2">DSM 44255</strain>
    </source>
</reference>
<evidence type="ECO:0000313" key="1">
    <source>
        <dbReference type="EMBL" id="MCP2273476.1"/>
    </source>
</evidence>
<name>A0ABT1ILE7_9PSEU</name>
<comment type="caution">
    <text evidence="1">The sequence shown here is derived from an EMBL/GenBank/DDBJ whole genome shotgun (WGS) entry which is preliminary data.</text>
</comment>
<proteinExistence type="predicted"/>
<evidence type="ECO:0000313" key="2">
    <source>
        <dbReference type="Proteomes" id="UP001205185"/>
    </source>
</evidence>
<gene>
    <name evidence="1" type="ORF">LV75_006005</name>
</gene>